<evidence type="ECO:0000313" key="4">
    <source>
        <dbReference type="Proteomes" id="UP001454086"/>
    </source>
</evidence>
<feature type="region of interest" description="Disordered" evidence="1">
    <location>
        <begin position="1"/>
        <end position="71"/>
    </location>
</feature>
<comment type="caution">
    <text evidence="3">The sequence shown here is derived from an EMBL/GenBank/DDBJ whole genome shotgun (WGS) entry which is preliminary data.</text>
</comment>
<dbReference type="RefSeq" id="WP_040381535.1">
    <property type="nucleotide sequence ID" value="NZ_JBBMFM010000140.1"/>
</dbReference>
<dbReference type="InterPro" id="IPR009677">
    <property type="entry name" value="DUF1266"/>
</dbReference>
<evidence type="ECO:0000259" key="2">
    <source>
        <dbReference type="Pfam" id="PF06889"/>
    </source>
</evidence>
<dbReference type="Pfam" id="PF06889">
    <property type="entry name" value="DUF1266"/>
    <property type="match status" value="1"/>
</dbReference>
<evidence type="ECO:0000256" key="1">
    <source>
        <dbReference type="SAM" id="MobiDB-lite"/>
    </source>
</evidence>
<evidence type="ECO:0000313" key="3">
    <source>
        <dbReference type="EMBL" id="MEQ2427987.1"/>
    </source>
</evidence>
<feature type="domain" description="DUF1266" evidence="2">
    <location>
        <begin position="120"/>
        <end position="291"/>
    </location>
</feature>
<proteinExistence type="predicted"/>
<feature type="compositionally biased region" description="Polar residues" evidence="1">
    <location>
        <begin position="61"/>
        <end position="71"/>
    </location>
</feature>
<dbReference type="EMBL" id="JBBMFM010000140">
    <property type="protein sequence ID" value="MEQ2427987.1"/>
    <property type="molecule type" value="Genomic_DNA"/>
</dbReference>
<dbReference type="Proteomes" id="UP001454086">
    <property type="component" value="Unassembled WGS sequence"/>
</dbReference>
<feature type="compositionally biased region" description="Polar residues" evidence="1">
    <location>
        <begin position="1"/>
        <end position="37"/>
    </location>
</feature>
<keyword evidence="4" id="KW-1185">Reference proteome</keyword>
<protein>
    <submittedName>
        <fullName evidence="3">DUF1266 domain-containing protein</fullName>
    </submittedName>
</protein>
<organism evidence="3 4">
    <name type="scientific">Enterocloster hominis</name>
    <name type="common">ex Hitch et al. 2024</name>
    <dbReference type="NCBI Taxonomy" id="1917870"/>
    <lineage>
        <taxon>Bacteria</taxon>
        <taxon>Bacillati</taxon>
        <taxon>Bacillota</taxon>
        <taxon>Clostridia</taxon>
        <taxon>Lachnospirales</taxon>
        <taxon>Lachnospiraceae</taxon>
        <taxon>Enterocloster</taxon>
    </lineage>
</organism>
<feature type="compositionally biased region" description="Low complexity" evidence="1">
    <location>
        <begin position="41"/>
        <end position="52"/>
    </location>
</feature>
<name>A0ABV1DC85_9FIRM</name>
<accession>A0ABV1DC85</accession>
<sequence>MHGESLASQAGTNQAGKPQTAATQAGKPQTAVSQAGKPQTAASQAGKPQAAAFQTGKLQAAASQTGTARLTESRTYPDTVRWFTATYAVWSVRNGADLYTPGGGTPDEAFYALVIKSVMERDWGIRDRQSAQSMISWLENEGHNQALLKYYEEHDLGQYETDIDLNASWDSGQGEISDGEAARQMAAYMGYRTYGAYAASGWDYSRALMLLGQCYVAGYYTYEEAMDKSLELGKKLQSMFPSWEDFMQSYMYGFVYWSRSDPTEPQSEFQYRVSIYHYLDSLEDGPFKMDWNMELKKEW</sequence>
<reference evidence="3 4" key="1">
    <citation type="submission" date="2024-03" db="EMBL/GenBank/DDBJ databases">
        <title>Human intestinal bacterial collection.</title>
        <authorList>
            <person name="Pauvert C."/>
            <person name="Hitch T.C.A."/>
            <person name="Clavel T."/>
        </authorList>
    </citation>
    <scope>NUCLEOTIDE SEQUENCE [LARGE SCALE GENOMIC DNA]</scope>
    <source>
        <strain evidence="3 4">CLA-SR-H021</strain>
    </source>
</reference>
<gene>
    <name evidence="3" type="ORF">WMQ36_23775</name>
</gene>